<dbReference type="PROSITE" id="PS00108">
    <property type="entry name" value="PROTEIN_KINASE_ST"/>
    <property type="match status" value="1"/>
</dbReference>
<comment type="subcellular location">
    <subcellularLocation>
        <location evidence="1">Membrane</location>
        <topology evidence="1">Single-pass type I membrane protein</topology>
    </subcellularLocation>
</comment>
<dbReference type="PROSITE" id="PS50011">
    <property type="entry name" value="PROTEIN_KINASE_DOM"/>
    <property type="match status" value="1"/>
</dbReference>
<evidence type="ECO:0000256" key="8">
    <source>
        <dbReference type="SAM" id="MobiDB-lite"/>
    </source>
</evidence>
<evidence type="ECO:0000256" key="7">
    <source>
        <dbReference type="ARBA" id="ARBA00023180"/>
    </source>
</evidence>
<evidence type="ECO:0000259" key="9">
    <source>
        <dbReference type="PROSITE" id="PS50011"/>
    </source>
</evidence>
<keyword evidence="2" id="KW-0418">Kinase</keyword>
<protein>
    <recommendedName>
        <fullName evidence="9">Protein kinase domain-containing protein</fullName>
    </recommendedName>
</protein>
<feature type="compositionally biased region" description="Low complexity" evidence="8">
    <location>
        <begin position="189"/>
        <end position="198"/>
    </location>
</feature>
<sequence length="198" mass="22224">MQILHFDIKPHNILLDENFTPKISDFGLAKLYPTKGSIASLTAARGTIGYMAPELFYKNIGRVSYKADVYSFGMLLLEIAGKRKNLEIAGKRKNLNATAENLSQIYYPFLVYDQFSSGKLTIEDSSEEENKLARKMIITGLWCIQMQPCNRPPMNKVLDMLEGDLESLELPPRPLLYPAESMNMDGEESSSISSDVTS</sequence>
<evidence type="ECO:0000256" key="3">
    <source>
        <dbReference type="ARBA" id="ARBA00022692"/>
    </source>
</evidence>
<feature type="region of interest" description="Disordered" evidence="8">
    <location>
        <begin position="176"/>
        <end position="198"/>
    </location>
</feature>
<dbReference type="Pfam" id="PF00069">
    <property type="entry name" value="Pkinase"/>
    <property type="match status" value="1"/>
</dbReference>
<dbReference type="InterPro" id="IPR000719">
    <property type="entry name" value="Prot_kinase_dom"/>
</dbReference>
<evidence type="ECO:0000313" key="10">
    <source>
        <dbReference type="EMBL" id="KAJ9189236.1"/>
    </source>
</evidence>
<keyword evidence="5" id="KW-1133">Transmembrane helix</keyword>
<dbReference type="Proteomes" id="UP001174677">
    <property type="component" value="Chromosome 1"/>
</dbReference>
<evidence type="ECO:0000256" key="2">
    <source>
        <dbReference type="ARBA" id="ARBA00022527"/>
    </source>
</evidence>
<dbReference type="SUPFAM" id="SSF56112">
    <property type="entry name" value="Protein kinase-like (PK-like)"/>
    <property type="match status" value="1"/>
</dbReference>
<proteinExistence type="predicted"/>
<keyword evidence="4" id="KW-0732">Signal</keyword>
<keyword evidence="7" id="KW-0325">Glycoprotein</keyword>
<dbReference type="EMBL" id="JARPOI010000001">
    <property type="protein sequence ID" value="KAJ9189236.1"/>
    <property type="molecule type" value="Genomic_DNA"/>
</dbReference>
<organism evidence="10 11">
    <name type="scientific">Hevea brasiliensis</name>
    <name type="common">Para rubber tree</name>
    <name type="synonym">Siphonia brasiliensis</name>
    <dbReference type="NCBI Taxonomy" id="3981"/>
    <lineage>
        <taxon>Eukaryota</taxon>
        <taxon>Viridiplantae</taxon>
        <taxon>Streptophyta</taxon>
        <taxon>Embryophyta</taxon>
        <taxon>Tracheophyta</taxon>
        <taxon>Spermatophyta</taxon>
        <taxon>Magnoliopsida</taxon>
        <taxon>eudicotyledons</taxon>
        <taxon>Gunneridae</taxon>
        <taxon>Pentapetalae</taxon>
        <taxon>rosids</taxon>
        <taxon>fabids</taxon>
        <taxon>Malpighiales</taxon>
        <taxon>Euphorbiaceae</taxon>
        <taxon>Crotonoideae</taxon>
        <taxon>Micrandreae</taxon>
        <taxon>Hevea</taxon>
    </lineage>
</organism>
<evidence type="ECO:0000256" key="5">
    <source>
        <dbReference type="ARBA" id="ARBA00022989"/>
    </source>
</evidence>
<dbReference type="PANTHER" id="PTHR27009">
    <property type="entry name" value="RUST RESISTANCE KINASE LR10-RELATED"/>
    <property type="match status" value="1"/>
</dbReference>
<comment type="caution">
    <text evidence="10">The sequence shown here is derived from an EMBL/GenBank/DDBJ whole genome shotgun (WGS) entry which is preliminary data.</text>
</comment>
<keyword evidence="6" id="KW-0472">Membrane</keyword>
<feature type="domain" description="Protein kinase" evidence="9">
    <location>
        <begin position="1"/>
        <end position="176"/>
    </location>
</feature>
<accession>A0ABQ9NAD3</accession>
<evidence type="ECO:0000256" key="6">
    <source>
        <dbReference type="ARBA" id="ARBA00023136"/>
    </source>
</evidence>
<gene>
    <name evidence="10" type="ORF">P3X46_000553</name>
</gene>
<evidence type="ECO:0000256" key="4">
    <source>
        <dbReference type="ARBA" id="ARBA00022729"/>
    </source>
</evidence>
<keyword evidence="2" id="KW-0723">Serine/threonine-protein kinase</keyword>
<dbReference type="InterPro" id="IPR008271">
    <property type="entry name" value="Ser/Thr_kinase_AS"/>
</dbReference>
<name>A0ABQ9NAD3_HEVBR</name>
<evidence type="ECO:0000256" key="1">
    <source>
        <dbReference type="ARBA" id="ARBA00004479"/>
    </source>
</evidence>
<keyword evidence="11" id="KW-1185">Reference proteome</keyword>
<dbReference type="InterPro" id="IPR011009">
    <property type="entry name" value="Kinase-like_dom_sf"/>
</dbReference>
<dbReference type="Gene3D" id="1.10.510.10">
    <property type="entry name" value="Transferase(Phosphotransferase) domain 1"/>
    <property type="match status" value="1"/>
</dbReference>
<dbReference type="InterPro" id="IPR045874">
    <property type="entry name" value="LRK10/LRL21-25-like"/>
</dbReference>
<keyword evidence="2" id="KW-0808">Transferase</keyword>
<evidence type="ECO:0000313" key="11">
    <source>
        <dbReference type="Proteomes" id="UP001174677"/>
    </source>
</evidence>
<reference evidence="10" key="1">
    <citation type="journal article" date="2023" name="Plant Biotechnol. J.">
        <title>Chromosome-level wild Hevea brasiliensis genome provides new tools for genomic-assisted breeding and valuable loci to elevate rubber yield.</title>
        <authorList>
            <person name="Cheng H."/>
            <person name="Song X."/>
            <person name="Hu Y."/>
            <person name="Wu T."/>
            <person name="Yang Q."/>
            <person name="An Z."/>
            <person name="Feng S."/>
            <person name="Deng Z."/>
            <person name="Wu W."/>
            <person name="Zeng X."/>
            <person name="Tu M."/>
            <person name="Wang X."/>
            <person name="Huang H."/>
        </authorList>
    </citation>
    <scope>NUCLEOTIDE SEQUENCE</scope>
    <source>
        <strain evidence="10">MT/VB/25A 57/8</strain>
    </source>
</reference>
<keyword evidence="3" id="KW-0812">Transmembrane</keyword>